<sequence length="741" mass="80428">MSAPTDIPHRGQEDGASSSFTPSSFNRERSTARLGSSPSRVSASLRLRAESPTRNSISSRHSQQYGGSPMPQHGFEGNDTARSSSEWQSNEAEPLLDFDDRAGTPTSNMNIGDLLSEDEVARIVRRHLALPSSSESTIQDSSGYSRSLPHYGSIRDHSPLDTVFGSVGRQSFTPPPPSTTIHHLTGASVTDEIYKWADKYDSQQYSRRTRSQSFHDVSQRDPLDPSLQALKSPGGFRRHYVTTQAQAAGREPPNILTRNFLDFLVLYGHFGGMDLNDIDAEDDDDAIDEIMESRVFYQAEDGSGQLKLKRSGTGLGQEVIARVPPSTAQIQGTATPMKAVFLLLKAFIGTGVMFLPKAFYNGGLLFSTFVMLLIAGVSLFAFLLLVNVRAHIPASFGDMGGILFGPRMRLAVLAAIAISQMGFVCAYMVFVAENVQSLLLSLTNCRLSLPIAYCILGQLFVFVPLAMVRKISKLSFFALIADAFILVGLVYLYTVDIGTIVHQGVGDVAMFNVNDFALAIGTAVFTFEGVGLIIPITESMKDPRKFPAVLTYSMLFVTFVFTTVGICSYMAFGSSVQTVILLNLPAGDRMVDTVQGLYALAICLSIPLQLFPAIRIIETALFTTRSGKFNQRVKWEKNAVRLFIVVICAVVSIGGANDLDKFVSLIGALACIPLGFILPGLFHLKGVAKTPTAKFADMALIIFGLLCMIFSAWITAKQWASAGDGGDQGETLKRCIPDGGL</sequence>
<feature type="domain" description="Amino acid transporter transmembrane" evidence="8">
    <location>
        <begin position="333"/>
        <end position="715"/>
    </location>
</feature>
<keyword evidence="3 7" id="KW-0812">Transmembrane</keyword>
<dbReference type="Pfam" id="PF01490">
    <property type="entry name" value="Aa_trans"/>
    <property type="match status" value="1"/>
</dbReference>
<feature type="transmembrane region" description="Helical" evidence="7">
    <location>
        <begin position="516"/>
        <end position="537"/>
    </location>
</feature>
<feature type="transmembrane region" description="Helical" evidence="7">
    <location>
        <begin position="339"/>
        <end position="359"/>
    </location>
</feature>
<dbReference type="EMBL" id="MVBO01000009">
    <property type="protein sequence ID" value="OZJ05848.1"/>
    <property type="molecule type" value="Genomic_DNA"/>
</dbReference>
<dbReference type="InterPro" id="IPR013057">
    <property type="entry name" value="AA_transpt_TM"/>
</dbReference>
<evidence type="ECO:0000256" key="2">
    <source>
        <dbReference type="ARBA" id="ARBA00008066"/>
    </source>
</evidence>
<keyword evidence="4 7" id="KW-1133">Transmembrane helix</keyword>
<feature type="transmembrane region" description="Helical" evidence="7">
    <location>
        <begin position="474"/>
        <end position="493"/>
    </location>
</feature>
<feature type="transmembrane region" description="Helical" evidence="7">
    <location>
        <begin position="365"/>
        <end position="388"/>
    </location>
</feature>
<feature type="transmembrane region" description="Helical" evidence="7">
    <location>
        <begin position="638"/>
        <end position="656"/>
    </location>
</feature>
<evidence type="ECO:0000259" key="8">
    <source>
        <dbReference type="Pfam" id="PF01490"/>
    </source>
</evidence>
<feature type="transmembrane region" description="Helical" evidence="7">
    <location>
        <begin position="409"/>
        <end position="430"/>
    </location>
</feature>
<feature type="compositionally biased region" description="Polar residues" evidence="6">
    <location>
        <begin position="52"/>
        <end position="66"/>
    </location>
</feature>
<feature type="transmembrane region" description="Helical" evidence="7">
    <location>
        <begin position="450"/>
        <end position="467"/>
    </location>
</feature>
<name>A0A261Y5K1_9FUNG</name>
<feature type="compositionally biased region" description="Polar residues" evidence="6">
    <location>
        <begin position="131"/>
        <end position="145"/>
    </location>
</feature>
<dbReference type="Gene3D" id="1.20.1740.10">
    <property type="entry name" value="Amino acid/polyamine transporter I"/>
    <property type="match status" value="1"/>
</dbReference>
<comment type="subcellular location">
    <subcellularLocation>
        <location evidence="1">Membrane</location>
        <topology evidence="1">Multi-pass membrane protein</topology>
    </subcellularLocation>
</comment>
<keyword evidence="10" id="KW-1185">Reference proteome</keyword>
<dbReference type="PANTHER" id="PTHR22950:SF666">
    <property type="entry name" value="VACUOLAR AMINO ACID TRANSPORTER 4"/>
    <property type="match status" value="1"/>
</dbReference>
<evidence type="ECO:0000256" key="5">
    <source>
        <dbReference type="ARBA" id="ARBA00023136"/>
    </source>
</evidence>
<evidence type="ECO:0000256" key="3">
    <source>
        <dbReference type="ARBA" id="ARBA00022692"/>
    </source>
</evidence>
<evidence type="ECO:0000256" key="7">
    <source>
        <dbReference type="SAM" id="Phobius"/>
    </source>
</evidence>
<proteinExistence type="inferred from homology"/>
<feature type="compositionally biased region" description="Polar residues" evidence="6">
    <location>
        <begin position="33"/>
        <end position="42"/>
    </location>
</feature>
<feature type="transmembrane region" description="Helical" evidence="7">
    <location>
        <begin position="695"/>
        <end position="714"/>
    </location>
</feature>
<dbReference type="AlphaFoldDB" id="A0A261Y5K1"/>
<dbReference type="Proteomes" id="UP000242875">
    <property type="component" value="Unassembled WGS sequence"/>
</dbReference>
<feature type="transmembrane region" description="Helical" evidence="7">
    <location>
        <begin position="597"/>
        <end position="617"/>
    </location>
</feature>
<protein>
    <recommendedName>
        <fullName evidence="8">Amino acid transporter transmembrane domain-containing protein</fullName>
    </recommendedName>
</protein>
<feature type="transmembrane region" description="Helical" evidence="7">
    <location>
        <begin position="549"/>
        <end position="572"/>
    </location>
</feature>
<feature type="compositionally biased region" description="Polar residues" evidence="6">
    <location>
        <begin position="15"/>
        <end position="25"/>
    </location>
</feature>
<feature type="compositionally biased region" description="Polar residues" evidence="6">
    <location>
        <begin position="80"/>
        <end position="91"/>
    </location>
</feature>
<dbReference type="OrthoDB" id="1684102at2759"/>
<evidence type="ECO:0000313" key="9">
    <source>
        <dbReference type="EMBL" id="OZJ05848.1"/>
    </source>
</evidence>
<comment type="similarity">
    <text evidence="2">Belongs to the amino acid/polyamine transporter 2 family.</text>
</comment>
<keyword evidence="5 7" id="KW-0472">Membrane</keyword>
<dbReference type="GO" id="GO:0005774">
    <property type="term" value="C:vacuolar membrane"/>
    <property type="evidence" value="ECO:0007669"/>
    <property type="project" value="TreeGrafter"/>
</dbReference>
<gene>
    <name evidence="9" type="ORF">BZG36_00887</name>
</gene>
<dbReference type="PANTHER" id="PTHR22950">
    <property type="entry name" value="AMINO ACID TRANSPORTER"/>
    <property type="match status" value="1"/>
</dbReference>
<feature type="region of interest" description="Disordered" evidence="6">
    <location>
        <begin position="205"/>
        <end position="235"/>
    </location>
</feature>
<accession>A0A261Y5K1</accession>
<organism evidence="9 10">
    <name type="scientific">Bifiguratus adelaidae</name>
    <dbReference type="NCBI Taxonomy" id="1938954"/>
    <lineage>
        <taxon>Eukaryota</taxon>
        <taxon>Fungi</taxon>
        <taxon>Fungi incertae sedis</taxon>
        <taxon>Mucoromycota</taxon>
        <taxon>Mucoromycotina</taxon>
        <taxon>Endogonomycetes</taxon>
        <taxon>Endogonales</taxon>
        <taxon>Endogonales incertae sedis</taxon>
        <taxon>Bifiguratus</taxon>
    </lineage>
</organism>
<reference evidence="9 10" key="1">
    <citation type="journal article" date="2017" name="Mycologia">
        <title>Bifiguratus adelaidae, gen. et sp. nov., a new member of Mucoromycotina in endophytic and soil-dwelling habitats.</title>
        <authorList>
            <person name="Torres-Cruz T.J."/>
            <person name="Billingsley Tobias T.L."/>
            <person name="Almatruk M."/>
            <person name="Hesse C."/>
            <person name="Kuske C.R."/>
            <person name="Desiro A."/>
            <person name="Benucci G.M."/>
            <person name="Bonito G."/>
            <person name="Stajich J.E."/>
            <person name="Dunlap C."/>
            <person name="Arnold A.E."/>
            <person name="Porras-Alfaro A."/>
        </authorList>
    </citation>
    <scope>NUCLEOTIDE SEQUENCE [LARGE SCALE GENOMIC DNA]</scope>
    <source>
        <strain evidence="9 10">AZ0501</strain>
    </source>
</reference>
<evidence type="ECO:0000313" key="10">
    <source>
        <dbReference type="Proteomes" id="UP000242875"/>
    </source>
</evidence>
<feature type="region of interest" description="Disordered" evidence="6">
    <location>
        <begin position="131"/>
        <end position="152"/>
    </location>
</feature>
<evidence type="ECO:0000256" key="1">
    <source>
        <dbReference type="ARBA" id="ARBA00004141"/>
    </source>
</evidence>
<comment type="caution">
    <text evidence="9">The sequence shown here is derived from an EMBL/GenBank/DDBJ whole genome shotgun (WGS) entry which is preliminary data.</text>
</comment>
<feature type="transmembrane region" description="Helical" evidence="7">
    <location>
        <begin position="662"/>
        <end position="683"/>
    </location>
</feature>
<evidence type="ECO:0000256" key="4">
    <source>
        <dbReference type="ARBA" id="ARBA00022989"/>
    </source>
</evidence>
<evidence type="ECO:0000256" key="6">
    <source>
        <dbReference type="SAM" id="MobiDB-lite"/>
    </source>
</evidence>
<dbReference type="GO" id="GO:0015179">
    <property type="term" value="F:L-amino acid transmembrane transporter activity"/>
    <property type="evidence" value="ECO:0007669"/>
    <property type="project" value="TreeGrafter"/>
</dbReference>
<feature type="region of interest" description="Disordered" evidence="6">
    <location>
        <begin position="1"/>
        <end position="113"/>
    </location>
</feature>